<reference evidence="1" key="1">
    <citation type="submission" date="2018-05" db="EMBL/GenBank/DDBJ databases">
        <authorList>
            <person name="Lanie J.A."/>
            <person name="Ng W.-L."/>
            <person name="Kazmierczak K.M."/>
            <person name="Andrzejewski T.M."/>
            <person name="Davidsen T.M."/>
            <person name="Wayne K.J."/>
            <person name="Tettelin H."/>
            <person name="Glass J.I."/>
            <person name="Rusch D."/>
            <person name="Podicherti R."/>
            <person name="Tsui H.-C.T."/>
            <person name="Winkler M.E."/>
        </authorList>
    </citation>
    <scope>NUCLEOTIDE SEQUENCE</scope>
</reference>
<sequence>MDIDKVAVSTRLKRDEDRYLVLIDVDPTASTNDEFLKVFPKGYHGLFEFDNELDAKQCLIEVNKKLGLSKL</sequence>
<proteinExistence type="predicted"/>
<name>A0A382BY57_9ZZZZ</name>
<evidence type="ECO:0000313" key="1">
    <source>
        <dbReference type="EMBL" id="SVB18740.1"/>
    </source>
</evidence>
<accession>A0A382BY57</accession>
<dbReference type="EMBL" id="UINC01031927">
    <property type="protein sequence ID" value="SVB18740.1"/>
    <property type="molecule type" value="Genomic_DNA"/>
</dbReference>
<dbReference type="AlphaFoldDB" id="A0A382BY57"/>
<gene>
    <name evidence="1" type="ORF">METZ01_LOCUS171594</name>
</gene>
<organism evidence="1">
    <name type="scientific">marine metagenome</name>
    <dbReference type="NCBI Taxonomy" id="408172"/>
    <lineage>
        <taxon>unclassified sequences</taxon>
        <taxon>metagenomes</taxon>
        <taxon>ecological metagenomes</taxon>
    </lineage>
</organism>
<protein>
    <submittedName>
        <fullName evidence="1">Uncharacterized protein</fullName>
    </submittedName>
</protein>